<dbReference type="Proteomes" id="UP001190700">
    <property type="component" value="Unassembled WGS sequence"/>
</dbReference>
<reference evidence="2 3" key="1">
    <citation type="journal article" date="2015" name="Genome Biol. Evol.">
        <title>Comparative Genomics of a Bacterivorous Green Alga Reveals Evolutionary Causalities and Consequences of Phago-Mixotrophic Mode of Nutrition.</title>
        <authorList>
            <person name="Burns J.A."/>
            <person name="Paasch A."/>
            <person name="Narechania A."/>
            <person name="Kim E."/>
        </authorList>
    </citation>
    <scope>NUCLEOTIDE SEQUENCE [LARGE SCALE GENOMIC DNA]</scope>
    <source>
        <strain evidence="2 3">PLY_AMNH</strain>
    </source>
</reference>
<evidence type="ECO:0000256" key="1">
    <source>
        <dbReference type="SAM" id="Coils"/>
    </source>
</evidence>
<keyword evidence="3" id="KW-1185">Reference proteome</keyword>
<evidence type="ECO:0000313" key="3">
    <source>
        <dbReference type="Proteomes" id="UP001190700"/>
    </source>
</evidence>
<organism evidence="2 3">
    <name type="scientific">Cymbomonas tetramitiformis</name>
    <dbReference type="NCBI Taxonomy" id="36881"/>
    <lineage>
        <taxon>Eukaryota</taxon>
        <taxon>Viridiplantae</taxon>
        <taxon>Chlorophyta</taxon>
        <taxon>Pyramimonadophyceae</taxon>
        <taxon>Pyramimonadales</taxon>
        <taxon>Pyramimonadaceae</taxon>
        <taxon>Cymbomonas</taxon>
    </lineage>
</organism>
<dbReference type="EMBL" id="LGRX02012228">
    <property type="protein sequence ID" value="KAK3267745.1"/>
    <property type="molecule type" value="Genomic_DNA"/>
</dbReference>
<name>A0AAE0FXJ2_9CHLO</name>
<gene>
    <name evidence="2" type="ORF">CYMTET_23716</name>
</gene>
<sequence length="144" mass="16233">MNIGIWYSCDDNDDGARQETLERYHEHLIMVMVQTFKQNEASNVEREAKRRKLAEEEDREAERLAEDNAAVSEVLDLIERSIMGYISHNSAPGLPVHNWLIGHHLGAGVRKESCASGVFFASCEHLIASFTVSFDVEKVVLSKS</sequence>
<accession>A0AAE0FXJ2</accession>
<proteinExistence type="predicted"/>
<comment type="caution">
    <text evidence="2">The sequence shown here is derived from an EMBL/GenBank/DDBJ whole genome shotgun (WGS) entry which is preliminary data.</text>
</comment>
<keyword evidence="1" id="KW-0175">Coiled coil</keyword>
<dbReference type="AlphaFoldDB" id="A0AAE0FXJ2"/>
<evidence type="ECO:0000313" key="2">
    <source>
        <dbReference type="EMBL" id="KAK3267745.1"/>
    </source>
</evidence>
<feature type="coiled-coil region" evidence="1">
    <location>
        <begin position="37"/>
        <end position="74"/>
    </location>
</feature>
<protein>
    <submittedName>
        <fullName evidence="2">Uncharacterized protein</fullName>
    </submittedName>
</protein>